<evidence type="ECO:0000313" key="1">
    <source>
        <dbReference type="EMBL" id="UOQ74401.1"/>
    </source>
</evidence>
<evidence type="ECO:0000313" key="2">
    <source>
        <dbReference type="Proteomes" id="UP000831796"/>
    </source>
</evidence>
<protein>
    <submittedName>
        <fullName evidence="1">T9SS type A sorting domain-containing protein</fullName>
    </submittedName>
</protein>
<sequence length="606" mass="63020">MRGYLADAFRTFININGFGIVLEGGNNKVFGNVIAQCQRGVQVQDRPANGSSSTPFFDIDRNASLISGGDSIRNNRLDSCATSVRAVNLTNVLNASLNWMGSAQATAIRGTNGQNGLVVTLGGPSTNFAQVSSLSATGRIDYTPFVHTRADATDATGFLCEANYVHVDGFSPNAGAVGRLQEGLTAVTEGGMVETVATTYAETATIRKALNLTNDGPTTVQGLVLDAPGKTATLGSSFDLSGQLTLTNGLLSTSLTGLLTLLPSAAATEGNAGSYVTGPLRKLGNTSFVFPLGKGGVWARLGISAPATTGSAFTAEYFATAYPNQTATEPLKKISAVEYWNLDRAGSTDAVSVQLFWENGGRSGIDEFSSDLQVARFDGTTWVTAGNGGLSGSQAAGSVTSAGPVADMGPFTFGAAEPEPLPVELISFTAQERKPGTVTLEWRTASEQNNKGFAVERSLDAKTWQQLAFVEGRGTTSTASSYAYSDQVSSGIAQLYYRLRQVDFDGKASNSPVASITRSMGEGRAATVMLAPNPATTYTVVQLSAPAAGPLQVTLTDLTGRLVLQQTLADPASLELRLPAALPTGTYLVHVAGAGVSGKALRLVKQ</sequence>
<name>A0A8T9QDB8_9BACT</name>
<gene>
    <name evidence="1" type="ORF">MUN79_11260</name>
</gene>
<dbReference type="InterPro" id="IPR013783">
    <property type="entry name" value="Ig-like_fold"/>
</dbReference>
<organism evidence="1 2">
    <name type="scientific">Hymenobacter cellulosilyticus</name>
    <dbReference type="NCBI Taxonomy" id="2932248"/>
    <lineage>
        <taxon>Bacteria</taxon>
        <taxon>Pseudomonadati</taxon>
        <taxon>Bacteroidota</taxon>
        <taxon>Cytophagia</taxon>
        <taxon>Cytophagales</taxon>
        <taxon>Hymenobacteraceae</taxon>
        <taxon>Hymenobacter</taxon>
    </lineage>
</organism>
<dbReference type="NCBIfam" id="TIGR04183">
    <property type="entry name" value="Por_Secre_tail"/>
    <property type="match status" value="1"/>
</dbReference>
<dbReference type="AlphaFoldDB" id="A0A8T9QDB8"/>
<dbReference type="KEGG" id="hcu:MUN79_11260"/>
<proteinExistence type="predicted"/>
<dbReference type="Gene3D" id="2.60.40.10">
    <property type="entry name" value="Immunoglobulins"/>
    <property type="match status" value="1"/>
</dbReference>
<keyword evidence="2" id="KW-1185">Reference proteome</keyword>
<dbReference type="EMBL" id="CP095046">
    <property type="protein sequence ID" value="UOQ74401.1"/>
    <property type="molecule type" value="Genomic_DNA"/>
</dbReference>
<dbReference type="RefSeq" id="WP_244677741.1">
    <property type="nucleotide sequence ID" value="NZ_CP095046.1"/>
</dbReference>
<reference evidence="1" key="1">
    <citation type="submission" date="2022-04" db="EMBL/GenBank/DDBJ databases">
        <title>Hymenobacter sp. isolated from the air.</title>
        <authorList>
            <person name="Won M."/>
            <person name="Lee C.-M."/>
            <person name="Woen H.-Y."/>
            <person name="Kwon S.-W."/>
        </authorList>
    </citation>
    <scope>NUCLEOTIDE SEQUENCE</scope>
    <source>
        <strain evidence="1">5116S-3</strain>
    </source>
</reference>
<dbReference type="InterPro" id="IPR026444">
    <property type="entry name" value="Secre_tail"/>
</dbReference>
<accession>A0A8T9QDB8</accession>
<dbReference type="Proteomes" id="UP000831796">
    <property type="component" value="Chromosome"/>
</dbReference>